<dbReference type="AlphaFoldDB" id="A0A1L9NUY5"/>
<dbReference type="EMBL" id="MLCB01000159">
    <property type="protein sequence ID" value="OJI93041.1"/>
    <property type="molecule type" value="Genomic_DNA"/>
</dbReference>
<keyword evidence="5 6" id="KW-0472">Membrane</keyword>
<dbReference type="STRING" id="696762.PFRI_28160"/>
<sequence length="296" mass="32303">MERKDRLDLIGVSAMLGFATLFAFNQIVIKITIEGIQPIFSAALRSLIGLVALFIWIKLRGVPIYMTRGQLWGGVLIGFLFTFEFLCLFLALDITTVSRASVIFYTMPIWLGIIAHFLLPGERLSGIRLVGFLIAICGVAWAFLDRSTGEASLLGDVLALIAALGWAGIALAVRLTPVSEAPAELQLGCQLAISGVVLLILSPLFGPLIRDFQMIHGAALMFQSIVMVIFGFLLWFALMKIYPASDIASFSFLSPVLSVFFGWWILGEEIHAQTVGALVLVCIGLVLISRRPKKTA</sequence>
<comment type="caution">
    <text evidence="8">The sequence shown here is derived from an EMBL/GenBank/DDBJ whole genome shotgun (WGS) entry which is preliminary data.</text>
</comment>
<feature type="transmembrane region" description="Helical" evidence="6">
    <location>
        <begin position="272"/>
        <end position="289"/>
    </location>
</feature>
<comment type="subcellular location">
    <subcellularLocation>
        <location evidence="1">Membrane</location>
        <topology evidence="1">Multi-pass membrane protein</topology>
    </subcellularLocation>
</comment>
<evidence type="ECO:0000313" key="8">
    <source>
        <dbReference type="EMBL" id="OJI93041.1"/>
    </source>
</evidence>
<dbReference type="PANTHER" id="PTHR32322">
    <property type="entry name" value="INNER MEMBRANE TRANSPORTER"/>
    <property type="match status" value="1"/>
</dbReference>
<dbReference type="GO" id="GO:0016020">
    <property type="term" value="C:membrane"/>
    <property type="evidence" value="ECO:0007669"/>
    <property type="project" value="UniProtKB-SubCell"/>
</dbReference>
<gene>
    <name evidence="8" type="primary">yijE</name>
    <name evidence="8" type="ORF">PFRI_28160</name>
</gene>
<accession>A0A1L9NUY5</accession>
<dbReference type="RefSeq" id="WP_072631333.1">
    <property type="nucleotide sequence ID" value="NZ_MLCB01000159.1"/>
</dbReference>
<dbReference type="OrthoDB" id="184388at2"/>
<dbReference type="InterPro" id="IPR050638">
    <property type="entry name" value="AA-Vitamin_Transporters"/>
</dbReference>
<keyword evidence="3 6" id="KW-0812">Transmembrane</keyword>
<evidence type="ECO:0000256" key="5">
    <source>
        <dbReference type="ARBA" id="ARBA00023136"/>
    </source>
</evidence>
<feature type="transmembrane region" description="Helical" evidence="6">
    <location>
        <begin position="247"/>
        <end position="266"/>
    </location>
</feature>
<feature type="domain" description="EamA" evidence="7">
    <location>
        <begin position="154"/>
        <end position="289"/>
    </location>
</feature>
<feature type="transmembrane region" description="Helical" evidence="6">
    <location>
        <begin position="98"/>
        <end position="119"/>
    </location>
</feature>
<feature type="transmembrane region" description="Helical" evidence="6">
    <location>
        <begin position="187"/>
        <end position="209"/>
    </location>
</feature>
<feature type="transmembrane region" description="Helical" evidence="6">
    <location>
        <begin position="12"/>
        <end position="33"/>
    </location>
</feature>
<feature type="transmembrane region" description="Helical" evidence="6">
    <location>
        <begin position="126"/>
        <end position="144"/>
    </location>
</feature>
<dbReference type="PANTHER" id="PTHR32322:SF2">
    <property type="entry name" value="EAMA DOMAIN-CONTAINING PROTEIN"/>
    <property type="match status" value="1"/>
</dbReference>
<keyword evidence="4 6" id="KW-1133">Transmembrane helix</keyword>
<dbReference type="InterPro" id="IPR037185">
    <property type="entry name" value="EmrE-like"/>
</dbReference>
<proteinExistence type="inferred from homology"/>
<protein>
    <submittedName>
        <fullName evidence="8">Putative inner membrane transporter yiJE</fullName>
    </submittedName>
</protein>
<evidence type="ECO:0000256" key="3">
    <source>
        <dbReference type="ARBA" id="ARBA00022692"/>
    </source>
</evidence>
<dbReference type="SUPFAM" id="SSF103481">
    <property type="entry name" value="Multidrug resistance efflux transporter EmrE"/>
    <property type="match status" value="2"/>
</dbReference>
<evidence type="ECO:0000256" key="1">
    <source>
        <dbReference type="ARBA" id="ARBA00004141"/>
    </source>
</evidence>
<organism evidence="8 9">
    <name type="scientific">Planktotalea frisia</name>
    <dbReference type="NCBI Taxonomy" id="696762"/>
    <lineage>
        <taxon>Bacteria</taxon>
        <taxon>Pseudomonadati</taxon>
        <taxon>Pseudomonadota</taxon>
        <taxon>Alphaproteobacteria</taxon>
        <taxon>Rhodobacterales</taxon>
        <taxon>Paracoccaceae</taxon>
        <taxon>Planktotalea</taxon>
    </lineage>
</organism>
<comment type="similarity">
    <text evidence="2">Belongs to the EamA transporter family.</text>
</comment>
<dbReference type="InterPro" id="IPR000620">
    <property type="entry name" value="EamA_dom"/>
</dbReference>
<feature type="transmembrane region" description="Helical" evidence="6">
    <location>
        <begin position="39"/>
        <end position="59"/>
    </location>
</feature>
<name>A0A1L9NUY5_9RHOB</name>
<dbReference type="Pfam" id="PF00892">
    <property type="entry name" value="EamA"/>
    <property type="match status" value="2"/>
</dbReference>
<evidence type="ECO:0000256" key="2">
    <source>
        <dbReference type="ARBA" id="ARBA00007362"/>
    </source>
</evidence>
<evidence type="ECO:0000256" key="6">
    <source>
        <dbReference type="SAM" id="Phobius"/>
    </source>
</evidence>
<evidence type="ECO:0000313" key="9">
    <source>
        <dbReference type="Proteomes" id="UP000184514"/>
    </source>
</evidence>
<evidence type="ECO:0000259" key="7">
    <source>
        <dbReference type="Pfam" id="PF00892"/>
    </source>
</evidence>
<feature type="transmembrane region" description="Helical" evidence="6">
    <location>
        <begin position="156"/>
        <end position="175"/>
    </location>
</feature>
<evidence type="ECO:0000256" key="4">
    <source>
        <dbReference type="ARBA" id="ARBA00022989"/>
    </source>
</evidence>
<reference evidence="8 9" key="1">
    <citation type="submission" date="2016-10" db="EMBL/GenBank/DDBJ databases">
        <title>Genome sequence of Planktotalea frisia SH6-1.</title>
        <authorList>
            <person name="Poehlein A."/>
            <person name="Bakenhus I."/>
            <person name="Voget S."/>
            <person name="Brinkhoff T."/>
            <person name="Simon M."/>
        </authorList>
    </citation>
    <scope>NUCLEOTIDE SEQUENCE [LARGE SCALE GENOMIC DNA]</scope>
    <source>
        <strain evidence="8 9">SH6-1</strain>
    </source>
</reference>
<feature type="transmembrane region" description="Helical" evidence="6">
    <location>
        <begin position="215"/>
        <end position="235"/>
    </location>
</feature>
<feature type="transmembrane region" description="Helical" evidence="6">
    <location>
        <begin position="71"/>
        <end position="92"/>
    </location>
</feature>
<keyword evidence="9" id="KW-1185">Reference proteome</keyword>
<dbReference type="Proteomes" id="UP000184514">
    <property type="component" value="Unassembled WGS sequence"/>
</dbReference>
<feature type="domain" description="EamA" evidence="7">
    <location>
        <begin position="10"/>
        <end position="142"/>
    </location>
</feature>